<dbReference type="GO" id="GO:0008237">
    <property type="term" value="F:metallopeptidase activity"/>
    <property type="evidence" value="ECO:0007669"/>
    <property type="project" value="UniProtKB-KW"/>
</dbReference>
<feature type="transmembrane region" description="Helical" evidence="13">
    <location>
        <begin position="165"/>
        <end position="183"/>
    </location>
</feature>
<feature type="transmembrane region" description="Helical" evidence="13">
    <location>
        <begin position="121"/>
        <end position="144"/>
    </location>
</feature>
<organism evidence="15 16">
    <name type="scientific">Candidatus Saganbacteria bacterium CG08_land_8_20_14_0_20_45_16</name>
    <dbReference type="NCBI Taxonomy" id="2014293"/>
    <lineage>
        <taxon>Bacteria</taxon>
        <taxon>Bacillati</taxon>
        <taxon>Saganbacteria</taxon>
    </lineage>
</organism>
<feature type="domain" description="Peptidase M50" evidence="14">
    <location>
        <begin position="122"/>
        <end position="180"/>
    </location>
</feature>
<dbReference type="PANTHER" id="PTHR35864">
    <property type="entry name" value="ZINC METALLOPROTEASE MJ0611-RELATED"/>
    <property type="match status" value="1"/>
</dbReference>
<evidence type="ECO:0000313" key="16">
    <source>
        <dbReference type="Proteomes" id="UP000231343"/>
    </source>
</evidence>
<feature type="transmembrane region" description="Helical" evidence="13">
    <location>
        <begin position="48"/>
        <end position="67"/>
    </location>
</feature>
<dbReference type="InterPro" id="IPR008915">
    <property type="entry name" value="Peptidase_M50"/>
</dbReference>
<evidence type="ECO:0000256" key="2">
    <source>
        <dbReference type="ARBA" id="ARBA00004651"/>
    </source>
</evidence>
<keyword evidence="12 13" id="KW-0472">Membrane</keyword>
<sequence length="206" mass="23537">MFYIVIAFILLYSIILHEIAHGKAAELMGDPTARMYGRMTLNPLPHIDPIGTILPIFLILIGSPIVFGWAKPVPINPYNFHDYKKGMVWTSVAGILTNLFVAWILVTVLKLMPAATNNFTYALQTALMYGVRINIVLAIFNLIPVPPLDGSKLFQMILPYPYSEYIRRIEPYGFFILIFILMFPPTEELLRGIISFVYNLMMIKFF</sequence>
<dbReference type="CDD" id="cd06158">
    <property type="entry name" value="S2P-M50_like_1"/>
    <property type="match status" value="1"/>
</dbReference>
<accession>A0A2H0XTW4</accession>
<keyword evidence="10 13" id="KW-1133">Transmembrane helix</keyword>
<reference evidence="15 16" key="1">
    <citation type="submission" date="2017-09" db="EMBL/GenBank/DDBJ databases">
        <title>Depth-based differentiation of microbial function through sediment-hosted aquifers and enrichment of novel symbionts in the deep terrestrial subsurface.</title>
        <authorList>
            <person name="Probst A.J."/>
            <person name="Ladd B."/>
            <person name="Jarett J.K."/>
            <person name="Geller-Mcgrath D.E."/>
            <person name="Sieber C.M."/>
            <person name="Emerson J.B."/>
            <person name="Anantharaman K."/>
            <person name="Thomas B.C."/>
            <person name="Malmstrom R."/>
            <person name="Stieglmeier M."/>
            <person name="Klingl A."/>
            <person name="Woyke T."/>
            <person name="Ryan C.M."/>
            <person name="Banfield J.F."/>
        </authorList>
    </citation>
    <scope>NUCLEOTIDE SEQUENCE [LARGE SCALE GENOMIC DNA]</scope>
    <source>
        <strain evidence="15">CG08_land_8_20_14_0_20_45_16</strain>
    </source>
</reference>
<comment type="caution">
    <text evidence="15">The sequence shown here is derived from an EMBL/GenBank/DDBJ whole genome shotgun (WGS) entry which is preliminary data.</text>
</comment>
<evidence type="ECO:0000256" key="5">
    <source>
        <dbReference type="ARBA" id="ARBA00022670"/>
    </source>
</evidence>
<dbReference type="Pfam" id="PF02163">
    <property type="entry name" value="Peptidase_M50"/>
    <property type="match status" value="1"/>
</dbReference>
<dbReference type="Proteomes" id="UP000231343">
    <property type="component" value="Unassembled WGS sequence"/>
</dbReference>
<evidence type="ECO:0000256" key="6">
    <source>
        <dbReference type="ARBA" id="ARBA00022692"/>
    </source>
</evidence>
<dbReference type="AlphaFoldDB" id="A0A2H0XTW4"/>
<keyword evidence="7" id="KW-0479">Metal-binding</keyword>
<dbReference type="EMBL" id="PEYM01000135">
    <property type="protein sequence ID" value="PIS28404.1"/>
    <property type="molecule type" value="Genomic_DNA"/>
</dbReference>
<dbReference type="PANTHER" id="PTHR35864:SF1">
    <property type="entry name" value="ZINC METALLOPROTEASE YWHC-RELATED"/>
    <property type="match status" value="1"/>
</dbReference>
<evidence type="ECO:0000256" key="10">
    <source>
        <dbReference type="ARBA" id="ARBA00022989"/>
    </source>
</evidence>
<dbReference type="InterPro" id="IPR052348">
    <property type="entry name" value="Metallopeptidase_M50B"/>
</dbReference>
<evidence type="ECO:0000256" key="1">
    <source>
        <dbReference type="ARBA" id="ARBA00001947"/>
    </source>
</evidence>
<evidence type="ECO:0000256" key="4">
    <source>
        <dbReference type="ARBA" id="ARBA00022475"/>
    </source>
</evidence>
<dbReference type="GO" id="GO:0006508">
    <property type="term" value="P:proteolysis"/>
    <property type="evidence" value="ECO:0007669"/>
    <property type="project" value="UniProtKB-KW"/>
</dbReference>
<evidence type="ECO:0000256" key="9">
    <source>
        <dbReference type="ARBA" id="ARBA00022833"/>
    </source>
</evidence>
<comment type="subcellular location">
    <subcellularLocation>
        <location evidence="2">Cell membrane</location>
        <topology evidence="2">Multi-pass membrane protein</topology>
    </subcellularLocation>
</comment>
<evidence type="ECO:0000256" key="8">
    <source>
        <dbReference type="ARBA" id="ARBA00022801"/>
    </source>
</evidence>
<keyword evidence="5 15" id="KW-0645">Protease</keyword>
<dbReference type="InterPro" id="IPR044537">
    <property type="entry name" value="Rip2-like"/>
</dbReference>
<keyword evidence="9" id="KW-0862">Zinc</keyword>
<evidence type="ECO:0000256" key="7">
    <source>
        <dbReference type="ARBA" id="ARBA00022723"/>
    </source>
</evidence>
<feature type="transmembrane region" description="Helical" evidence="13">
    <location>
        <begin position="88"/>
        <end position="109"/>
    </location>
</feature>
<keyword evidence="11" id="KW-0482">Metalloprotease</keyword>
<evidence type="ECO:0000256" key="11">
    <source>
        <dbReference type="ARBA" id="ARBA00023049"/>
    </source>
</evidence>
<comment type="cofactor">
    <cofactor evidence="1">
        <name>Zn(2+)</name>
        <dbReference type="ChEBI" id="CHEBI:29105"/>
    </cofactor>
</comment>
<dbReference type="GO" id="GO:0046872">
    <property type="term" value="F:metal ion binding"/>
    <property type="evidence" value="ECO:0007669"/>
    <property type="project" value="UniProtKB-KW"/>
</dbReference>
<keyword evidence="6 13" id="KW-0812">Transmembrane</keyword>
<name>A0A2H0XTW4_UNCSA</name>
<comment type="similarity">
    <text evidence="3">Belongs to the peptidase M50B family.</text>
</comment>
<keyword evidence="8" id="KW-0378">Hydrolase</keyword>
<keyword evidence="4" id="KW-1003">Cell membrane</keyword>
<evidence type="ECO:0000256" key="3">
    <source>
        <dbReference type="ARBA" id="ARBA00007931"/>
    </source>
</evidence>
<evidence type="ECO:0000256" key="13">
    <source>
        <dbReference type="SAM" id="Phobius"/>
    </source>
</evidence>
<evidence type="ECO:0000313" key="15">
    <source>
        <dbReference type="EMBL" id="PIS28404.1"/>
    </source>
</evidence>
<proteinExistence type="inferred from homology"/>
<dbReference type="GO" id="GO:0005886">
    <property type="term" value="C:plasma membrane"/>
    <property type="evidence" value="ECO:0007669"/>
    <property type="project" value="UniProtKB-SubCell"/>
</dbReference>
<evidence type="ECO:0000259" key="14">
    <source>
        <dbReference type="Pfam" id="PF02163"/>
    </source>
</evidence>
<evidence type="ECO:0000256" key="12">
    <source>
        <dbReference type="ARBA" id="ARBA00023136"/>
    </source>
</evidence>
<protein>
    <submittedName>
        <fullName evidence="15">Site-2 protease family protein</fullName>
    </submittedName>
</protein>
<gene>
    <name evidence="15" type="ORF">COT42_08205</name>
</gene>